<sequence length="100" mass="11284">LVAVHGIKGHPHRTWTHPNGEKWLEDYLPKDFPNTRILTFGYNAQVFTSSRGCIIDYAEQLLQNLASVRASRDQKASFVLPNRPIIFVCHSLGGLVVKKV</sequence>
<dbReference type="SUPFAM" id="SSF53474">
    <property type="entry name" value="alpha/beta-Hydrolases"/>
    <property type="match status" value="1"/>
</dbReference>
<proteinExistence type="inferred from homology"/>
<dbReference type="KEGG" id="psco:LY89DRAFT_622819"/>
<gene>
    <name evidence="9" type="ORF">LY89DRAFT_622819</name>
</gene>
<feature type="domain" description="DUF676" evidence="8">
    <location>
        <begin position="2"/>
        <end position="98"/>
    </location>
</feature>
<keyword evidence="5" id="KW-0256">Endoplasmic reticulum</keyword>
<dbReference type="InterPro" id="IPR029058">
    <property type="entry name" value="AB_hydrolase_fold"/>
</dbReference>
<dbReference type="Proteomes" id="UP000070700">
    <property type="component" value="Unassembled WGS sequence"/>
</dbReference>
<protein>
    <recommendedName>
        <fullName evidence="8">DUF676 domain-containing protein</fullName>
    </recommendedName>
</protein>
<comment type="similarity">
    <text evidence="4">Belongs to the putative lipase ROG1 family.</text>
</comment>
<dbReference type="GO" id="GO:0005739">
    <property type="term" value="C:mitochondrion"/>
    <property type="evidence" value="ECO:0007669"/>
    <property type="project" value="UniProtKB-SubCell"/>
</dbReference>
<dbReference type="GeneID" id="28820714"/>
<evidence type="ECO:0000256" key="1">
    <source>
        <dbReference type="ARBA" id="ARBA00004173"/>
    </source>
</evidence>
<evidence type="ECO:0000256" key="3">
    <source>
        <dbReference type="ARBA" id="ARBA00004370"/>
    </source>
</evidence>
<dbReference type="RefSeq" id="XP_018067175.1">
    <property type="nucleotide sequence ID" value="XM_018210988.1"/>
</dbReference>
<evidence type="ECO:0000256" key="5">
    <source>
        <dbReference type="ARBA" id="ARBA00022824"/>
    </source>
</evidence>
<dbReference type="PANTHER" id="PTHR48182">
    <property type="entry name" value="PROTEIN SERAC1"/>
    <property type="match status" value="1"/>
</dbReference>
<keyword evidence="6" id="KW-0496">Mitochondrion</keyword>
<keyword evidence="7" id="KW-0472">Membrane</keyword>
<dbReference type="PANTHER" id="PTHR48182:SF2">
    <property type="entry name" value="PROTEIN SERAC1"/>
    <property type="match status" value="1"/>
</dbReference>
<dbReference type="InterPro" id="IPR052374">
    <property type="entry name" value="SERAC1"/>
</dbReference>
<dbReference type="OrthoDB" id="5086500at2759"/>
<name>A0A194WY17_MOLSC</name>
<evidence type="ECO:0000256" key="2">
    <source>
        <dbReference type="ARBA" id="ARBA00004240"/>
    </source>
</evidence>
<dbReference type="InterPro" id="IPR007751">
    <property type="entry name" value="DUF676_lipase-like"/>
</dbReference>
<evidence type="ECO:0000259" key="8">
    <source>
        <dbReference type="Pfam" id="PF05057"/>
    </source>
</evidence>
<organism evidence="9 10">
    <name type="scientific">Mollisia scopiformis</name>
    <name type="common">Conifer needle endophyte fungus</name>
    <name type="synonym">Phialocephala scopiformis</name>
    <dbReference type="NCBI Taxonomy" id="149040"/>
    <lineage>
        <taxon>Eukaryota</taxon>
        <taxon>Fungi</taxon>
        <taxon>Dikarya</taxon>
        <taxon>Ascomycota</taxon>
        <taxon>Pezizomycotina</taxon>
        <taxon>Leotiomycetes</taxon>
        <taxon>Helotiales</taxon>
        <taxon>Mollisiaceae</taxon>
        <taxon>Mollisia</taxon>
    </lineage>
</organism>
<keyword evidence="10" id="KW-1185">Reference proteome</keyword>
<dbReference type="AlphaFoldDB" id="A0A194WY17"/>
<evidence type="ECO:0000256" key="7">
    <source>
        <dbReference type="ARBA" id="ARBA00023136"/>
    </source>
</evidence>
<accession>A0A194WY17</accession>
<evidence type="ECO:0000313" key="9">
    <source>
        <dbReference type="EMBL" id="KUJ12820.1"/>
    </source>
</evidence>
<reference evidence="9 10" key="1">
    <citation type="submission" date="2015-10" db="EMBL/GenBank/DDBJ databases">
        <title>Full genome of DAOMC 229536 Phialocephala scopiformis, a fungal endophyte of spruce producing the potent anti-insectan compound rugulosin.</title>
        <authorList>
            <consortium name="DOE Joint Genome Institute"/>
            <person name="Walker A.K."/>
            <person name="Frasz S.L."/>
            <person name="Seifert K.A."/>
            <person name="Miller J.D."/>
            <person name="Mondo S.J."/>
            <person name="Labutti K."/>
            <person name="Lipzen A."/>
            <person name="Dockter R."/>
            <person name="Kennedy M."/>
            <person name="Grigoriev I.V."/>
            <person name="Spatafora J.W."/>
        </authorList>
    </citation>
    <scope>NUCLEOTIDE SEQUENCE [LARGE SCALE GENOMIC DNA]</scope>
    <source>
        <strain evidence="9 10">CBS 120377</strain>
    </source>
</reference>
<comment type="subcellular location">
    <subcellularLocation>
        <location evidence="2">Endoplasmic reticulum</location>
    </subcellularLocation>
    <subcellularLocation>
        <location evidence="3">Membrane</location>
    </subcellularLocation>
    <subcellularLocation>
        <location evidence="1">Mitochondrion</location>
    </subcellularLocation>
</comment>
<dbReference type="Gene3D" id="3.40.50.1820">
    <property type="entry name" value="alpha/beta hydrolase"/>
    <property type="match status" value="1"/>
</dbReference>
<evidence type="ECO:0000256" key="4">
    <source>
        <dbReference type="ARBA" id="ARBA00007920"/>
    </source>
</evidence>
<dbReference type="GO" id="GO:0016020">
    <property type="term" value="C:membrane"/>
    <property type="evidence" value="ECO:0007669"/>
    <property type="project" value="UniProtKB-SubCell"/>
</dbReference>
<feature type="non-terminal residue" evidence="9">
    <location>
        <position position="1"/>
    </location>
</feature>
<dbReference type="InParanoid" id="A0A194WY17"/>
<evidence type="ECO:0000256" key="6">
    <source>
        <dbReference type="ARBA" id="ARBA00023128"/>
    </source>
</evidence>
<dbReference type="EMBL" id="KQ947423">
    <property type="protein sequence ID" value="KUJ12820.1"/>
    <property type="molecule type" value="Genomic_DNA"/>
</dbReference>
<dbReference type="GO" id="GO:0005783">
    <property type="term" value="C:endoplasmic reticulum"/>
    <property type="evidence" value="ECO:0007669"/>
    <property type="project" value="UniProtKB-SubCell"/>
</dbReference>
<evidence type="ECO:0000313" key="10">
    <source>
        <dbReference type="Proteomes" id="UP000070700"/>
    </source>
</evidence>
<feature type="non-terminal residue" evidence="9">
    <location>
        <position position="100"/>
    </location>
</feature>
<dbReference type="Pfam" id="PF05057">
    <property type="entry name" value="DUF676"/>
    <property type="match status" value="1"/>
</dbReference>